<dbReference type="AlphaFoldDB" id="A0A0L0DV48"/>
<dbReference type="EC" id="3.6.5.-" evidence="9"/>
<evidence type="ECO:0000256" key="1">
    <source>
        <dbReference type="ARBA" id="ARBA00004477"/>
    </source>
</evidence>
<dbReference type="EMBL" id="GL349440">
    <property type="protein sequence ID" value="KNC56169.1"/>
    <property type="molecule type" value="Genomic_DNA"/>
</dbReference>
<keyword evidence="14" id="KW-1185">Reference proteome</keyword>
<dbReference type="PANTHER" id="PTHR45923:SF2">
    <property type="entry name" value="PROTEIN SEY1"/>
    <property type="match status" value="1"/>
</dbReference>
<feature type="domain" description="GB1/RHD3-type G" evidence="12">
    <location>
        <begin position="39"/>
        <end position="259"/>
    </location>
</feature>
<evidence type="ECO:0000256" key="9">
    <source>
        <dbReference type="HAMAP-Rule" id="MF_03109"/>
    </source>
</evidence>
<dbReference type="InterPro" id="IPR030386">
    <property type="entry name" value="G_GB1_RHD3_dom"/>
</dbReference>
<evidence type="ECO:0000256" key="5">
    <source>
        <dbReference type="ARBA" id="ARBA00022824"/>
    </source>
</evidence>
<feature type="topological domain" description="Cytoplasmic" evidence="9">
    <location>
        <begin position="706"/>
        <end position="764"/>
    </location>
</feature>
<evidence type="ECO:0000256" key="3">
    <source>
        <dbReference type="ARBA" id="ARBA00022741"/>
    </source>
</evidence>
<dbReference type="GO" id="GO:0005789">
    <property type="term" value="C:endoplasmic reticulum membrane"/>
    <property type="evidence" value="ECO:0007669"/>
    <property type="project" value="UniProtKB-SubCell"/>
</dbReference>
<sequence>MSDVSSEGGFAIGQIIDHAGETTDEFERLANEWKLNEMGDEYAIVAVLGCQSSGKSTLLNMLYGTPFAVMDARFGRSQTTQGLWLGRDASEPAWLVLDVEGNDSRERGEDHTAWERKTALFSLALADVLMVNMWCTDFGRWDAANLGILKTVFSVNIQLFASGEAPKKLLYFVVRDYDEDTPKDSLRNIICTDVGKIWESIPKPDAFANAAFETFFDLAFVYLPHYKHCKDQFRAEVDTLRAEFHARNEETGALALAAPGPRVAAIDLPRYADQIWATIKANKDLSLPSEREMLAIYRCDAVLNEQLDEAGSVLDGLESFATEPIAAALARALSAYDAETKLYHSGVVAESRSKLQAQLLARAAPSFEAELVARSAAGVAAAQAVLDKELPGNPRALAEVLAGDGTFDFVGVMAQARAAGEGGVAELEALADAEAWPSVPFEAPPSPLWRASRAGEQAATELSRVLDGAHTKFVGVVLDTLVAEATAHMEQEGELHVLLRSGSAEMWDSLRELRNAALEAVQGKLVEIAAGMGASGSAAEGWQVQLAARVDAVLGNAVEEFVKVLPLALRQTFDDHFKFGPDRLPIRWKPGDDIDARYREARAAALGMLDNFASNELADPPTPLLSNLARRQLAAQLENDLRGAYLDAQQQLEAVSIRSAIPPWVLPLLLVLGFNEMWMILTSPLLLVTTLLGGGLVAFLYAFNMLGPVKAMVLGEGPASAVDAMMSLLSSSSGAGSSGAGSSGAGSSGAGSSATVGKAKAKAD</sequence>
<keyword evidence="3 9" id="KW-0547">Nucleotide-binding</keyword>
<comment type="subcellular location">
    <subcellularLocation>
        <location evidence="1 9">Endoplasmic reticulum membrane</location>
        <topology evidence="1 9">Multi-pass membrane protein</topology>
    </subcellularLocation>
</comment>
<dbReference type="OrthoDB" id="1597724at2759"/>
<dbReference type="GO" id="GO:0005525">
    <property type="term" value="F:GTP binding"/>
    <property type="evidence" value="ECO:0007669"/>
    <property type="project" value="UniProtKB-UniRule"/>
</dbReference>
<evidence type="ECO:0000256" key="7">
    <source>
        <dbReference type="ARBA" id="ARBA00023134"/>
    </source>
</evidence>
<organism evidence="13 14">
    <name type="scientific">Thecamonas trahens ATCC 50062</name>
    <dbReference type="NCBI Taxonomy" id="461836"/>
    <lineage>
        <taxon>Eukaryota</taxon>
        <taxon>Apusozoa</taxon>
        <taxon>Apusomonadida</taxon>
        <taxon>Apusomonadidae</taxon>
        <taxon>Thecamonas</taxon>
    </lineage>
</organism>
<dbReference type="InterPro" id="IPR027417">
    <property type="entry name" value="P-loop_NTPase"/>
</dbReference>
<feature type="topological domain" description="Lumenal" evidence="9">
    <location>
        <begin position="682"/>
        <end position="684"/>
    </location>
</feature>
<protein>
    <recommendedName>
        <fullName evidence="9">Protein SEY1 homolog</fullName>
        <ecNumber evidence="9">3.6.5.-</ecNumber>
    </recommendedName>
</protein>
<keyword evidence="4 9" id="KW-0378">Hydrolase</keyword>
<gene>
    <name evidence="13" type="ORF">AMSG_02184</name>
</gene>
<evidence type="ECO:0000256" key="11">
    <source>
        <dbReference type="SAM" id="Phobius"/>
    </source>
</evidence>
<feature type="compositionally biased region" description="Gly residues" evidence="10">
    <location>
        <begin position="736"/>
        <end position="749"/>
    </location>
</feature>
<dbReference type="GeneID" id="25561882"/>
<dbReference type="CDD" id="cd01851">
    <property type="entry name" value="GBP"/>
    <property type="match status" value="1"/>
</dbReference>
<evidence type="ECO:0000256" key="8">
    <source>
        <dbReference type="ARBA" id="ARBA00023136"/>
    </source>
</evidence>
<comment type="function">
    <text evidence="9">Probable GTP-binding protein that may be involved in cell development.</text>
</comment>
<evidence type="ECO:0000313" key="14">
    <source>
        <dbReference type="Proteomes" id="UP000054408"/>
    </source>
</evidence>
<evidence type="ECO:0000256" key="6">
    <source>
        <dbReference type="ARBA" id="ARBA00022989"/>
    </source>
</evidence>
<feature type="topological domain" description="Cytoplasmic" evidence="9">
    <location>
        <begin position="1"/>
        <end position="660"/>
    </location>
</feature>
<feature type="transmembrane region" description="Helical" evidence="11">
    <location>
        <begin position="677"/>
        <end position="703"/>
    </location>
</feature>
<proteinExistence type="inferred from homology"/>
<feature type="region of interest" description="Disordered" evidence="10">
    <location>
        <begin position="731"/>
        <end position="764"/>
    </location>
</feature>
<dbReference type="PROSITE" id="PS51715">
    <property type="entry name" value="G_GB1_RHD3"/>
    <property type="match status" value="1"/>
</dbReference>
<reference evidence="13 14" key="1">
    <citation type="submission" date="2010-05" db="EMBL/GenBank/DDBJ databases">
        <title>The Genome Sequence of Thecamonas trahens ATCC 50062.</title>
        <authorList>
            <consortium name="The Broad Institute Genome Sequencing Platform"/>
            <person name="Russ C."/>
            <person name="Cuomo C."/>
            <person name="Shea T."/>
            <person name="Young S.K."/>
            <person name="Zeng Q."/>
            <person name="Koehrsen M."/>
            <person name="Haas B."/>
            <person name="Borodovsky M."/>
            <person name="Guigo R."/>
            <person name="Alvarado L."/>
            <person name="Berlin A."/>
            <person name="Bochicchio J."/>
            <person name="Borenstein D."/>
            <person name="Chapman S."/>
            <person name="Chen Z."/>
            <person name="Freedman E."/>
            <person name="Gellesch M."/>
            <person name="Goldberg J."/>
            <person name="Griggs A."/>
            <person name="Gujja S."/>
            <person name="Heilman E."/>
            <person name="Heiman D."/>
            <person name="Hepburn T."/>
            <person name="Howarth C."/>
            <person name="Jen D."/>
            <person name="Larson L."/>
            <person name="Mehta T."/>
            <person name="Park D."/>
            <person name="Pearson M."/>
            <person name="Roberts A."/>
            <person name="Saif S."/>
            <person name="Shenoy N."/>
            <person name="Sisk P."/>
            <person name="Stolte C."/>
            <person name="Sykes S."/>
            <person name="Thomson T."/>
            <person name="Walk T."/>
            <person name="White J."/>
            <person name="Yandava C."/>
            <person name="Burger G."/>
            <person name="Gray M.W."/>
            <person name="Holland P.W.H."/>
            <person name="King N."/>
            <person name="Lang F.B.F."/>
            <person name="Roger A.J."/>
            <person name="Ruiz-Trillo I."/>
            <person name="Lander E."/>
            <person name="Nusbaum C."/>
        </authorList>
    </citation>
    <scope>NUCLEOTIDE SEQUENCE [LARGE SCALE GENOMIC DNA]</scope>
    <source>
        <strain evidence="13 14">ATCC 50062</strain>
    </source>
</reference>
<dbReference type="HAMAP" id="MF_03109">
    <property type="entry name" value="Sey1"/>
    <property type="match status" value="1"/>
</dbReference>
<keyword evidence="5 9" id="KW-0256">Endoplasmic reticulum</keyword>
<evidence type="ECO:0000313" key="13">
    <source>
        <dbReference type="EMBL" id="KNC56169.1"/>
    </source>
</evidence>
<dbReference type="GO" id="GO:0016320">
    <property type="term" value="P:endoplasmic reticulum membrane fusion"/>
    <property type="evidence" value="ECO:0007669"/>
    <property type="project" value="TreeGrafter"/>
</dbReference>
<dbReference type="InterPro" id="IPR046758">
    <property type="entry name" value="Sey1/RHD3-like_3HB"/>
</dbReference>
<dbReference type="PANTHER" id="PTHR45923">
    <property type="entry name" value="PROTEIN SEY1"/>
    <property type="match status" value="1"/>
</dbReference>
<evidence type="ECO:0000256" key="4">
    <source>
        <dbReference type="ARBA" id="ARBA00022801"/>
    </source>
</evidence>
<dbReference type="OMA" id="SYAHEEE"/>
<name>A0A0L0DV48_THETB</name>
<evidence type="ECO:0000256" key="10">
    <source>
        <dbReference type="SAM" id="MobiDB-lite"/>
    </source>
</evidence>
<dbReference type="RefSeq" id="XP_013761204.1">
    <property type="nucleotide sequence ID" value="XM_013905750.1"/>
</dbReference>
<dbReference type="GO" id="GO:0003924">
    <property type="term" value="F:GTPase activity"/>
    <property type="evidence" value="ECO:0007669"/>
    <property type="project" value="UniProtKB-UniRule"/>
</dbReference>
<dbReference type="SUPFAM" id="SSF52540">
    <property type="entry name" value="P-loop containing nucleoside triphosphate hydrolases"/>
    <property type="match status" value="1"/>
</dbReference>
<dbReference type="eggNOG" id="KOG2203">
    <property type="taxonomic scope" value="Eukaryota"/>
</dbReference>
<keyword evidence="7 9" id="KW-0342">GTP-binding</keyword>
<dbReference type="FunFam" id="3.40.50.300:FF:000727">
    <property type="entry name" value="Protein SEY1 homolog"/>
    <property type="match status" value="1"/>
</dbReference>
<evidence type="ECO:0000256" key="2">
    <source>
        <dbReference type="ARBA" id="ARBA00022692"/>
    </source>
</evidence>
<dbReference type="Proteomes" id="UP000054408">
    <property type="component" value="Unassembled WGS sequence"/>
</dbReference>
<dbReference type="InterPro" id="IPR008803">
    <property type="entry name" value="RHD3/Sey1"/>
</dbReference>
<dbReference type="Pfam" id="PF05879">
    <property type="entry name" value="RHD3_GTPase"/>
    <property type="match status" value="1"/>
</dbReference>
<feature type="binding site" evidence="9">
    <location>
        <begin position="49"/>
        <end position="56"/>
    </location>
    <ligand>
        <name>GTP</name>
        <dbReference type="ChEBI" id="CHEBI:37565"/>
    </ligand>
</feature>
<keyword evidence="2 9" id="KW-0812">Transmembrane</keyword>
<dbReference type="STRING" id="461836.A0A0L0DV48"/>
<evidence type="ECO:0000259" key="12">
    <source>
        <dbReference type="PROSITE" id="PS51715"/>
    </source>
</evidence>
<accession>A0A0L0DV48</accession>
<keyword evidence="8 9" id="KW-0472">Membrane</keyword>
<dbReference type="Gene3D" id="3.40.50.300">
    <property type="entry name" value="P-loop containing nucleotide triphosphate hydrolases"/>
    <property type="match status" value="1"/>
</dbReference>
<dbReference type="Pfam" id="PF20428">
    <property type="entry name" value="Sey1_3HB"/>
    <property type="match status" value="2"/>
</dbReference>
<comment type="similarity">
    <text evidence="9">Belongs to the TRAFAC class dynamin-like GTPase superfamily. GB1/RHD3 GTPase family. RHD3 subfamily.</text>
</comment>
<keyword evidence="6 9" id="KW-1133">Transmembrane helix</keyword>